<comment type="caution">
    <text evidence="1">The sequence shown here is derived from an EMBL/GenBank/DDBJ whole genome shotgun (WGS) entry which is preliminary data.</text>
</comment>
<dbReference type="Proteomes" id="UP000179769">
    <property type="component" value="Unassembled WGS sequence"/>
</dbReference>
<reference evidence="2" key="1">
    <citation type="submission" date="2016-07" db="EMBL/GenBank/DDBJ databases">
        <title>Frankia sp. NRRL B-16219 Genome sequencing.</title>
        <authorList>
            <person name="Ghodhbane-Gtari F."/>
            <person name="Swanson E."/>
            <person name="Gueddou A."/>
            <person name="Louati M."/>
            <person name="Nouioui I."/>
            <person name="Hezbri K."/>
            <person name="Abebe-Akele F."/>
            <person name="Simpson S."/>
            <person name="Morris K."/>
            <person name="Thomas K."/>
            <person name="Gtari M."/>
            <person name="Tisa L.S."/>
        </authorList>
    </citation>
    <scope>NUCLEOTIDE SEQUENCE [LARGE SCALE GENOMIC DNA]</scope>
    <source>
        <strain evidence="2">NRRL B-16219</strain>
    </source>
</reference>
<proteinExistence type="predicted"/>
<gene>
    <name evidence="1" type="ORF">BBK14_30640</name>
</gene>
<sequence>MDDAELRDQVSRLRGEGKSPKQIARALGVAPSRVAPLVRAAAAQARATAGLPPVIGCWVSVGWSRGVAVDPSRGWAAEALSPEDDEESTGGLVSVLVARKHRWDRASVCGYLVDVYCLGVKNAFGPDIKTDVELAQFLPEYYAAYPAGWQDAPIDLAADIVLGAVGYARSLGFEPHADFAQAAGQLGAWEGPPAITFGRGGKPFYQSGPYDNPRKVIETLERTVGPPPAFGYLVASRA</sequence>
<protein>
    <recommendedName>
        <fullName evidence="3">Helix-turn-helix domain containing protein</fullName>
    </recommendedName>
</protein>
<name>A0A1S1RF34_9ACTN</name>
<keyword evidence="2" id="KW-1185">Reference proteome</keyword>
<organism evidence="1 2">
    <name type="scientific">Parafrankia soli</name>
    <dbReference type="NCBI Taxonomy" id="2599596"/>
    <lineage>
        <taxon>Bacteria</taxon>
        <taxon>Bacillati</taxon>
        <taxon>Actinomycetota</taxon>
        <taxon>Actinomycetes</taxon>
        <taxon>Frankiales</taxon>
        <taxon>Frankiaceae</taxon>
        <taxon>Parafrankia</taxon>
    </lineage>
</organism>
<accession>A0A1S1RF34</accession>
<evidence type="ECO:0000313" key="2">
    <source>
        <dbReference type="Proteomes" id="UP000179769"/>
    </source>
</evidence>
<evidence type="ECO:0008006" key="3">
    <source>
        <dbReference type="Google" id="ProtNLM"/>
    </source>
</evidence>
<dbReference type="EMBL" id="MAXA01000016">
    <property type="protein sequence ID" value="OHV44800.1"/>
    <property type="molecule type" value="Genomic_DNA"/>
</dbReference>
<evidence type="ECO:0000313" key="1">
    <source>
        <dbReference type="EMBL" id="OHV44800.1"/>
    </source>
</evidence>
<dbReference type="AlphaFoldDB" id="A0A1S1RF34"/>